<dbReference type="PANTHER" id="PTHR46632">
    <property type="entry name" value="E3 UBIQUITIN-PROTEIN LIGASE SINA-LIKE 4"/>
    <property type="match status" value="1"/>
</dbReference>
<dbReference type="AlphaFoldDB" id="A0AAD8JW39"/>
<evidence type="ECO:0000256" key="1">
    <source>
        <dbReference type="ARBA" id="ARBA00022723"/>
    </source>
</evidence>
<dbReference type="Proteomes" id="UP001229421">
    <property type="component" value="Unassembled WGS sequence"/>
</dbReference>
<dbReference type="InterPro" id="IPR013083">
    <property type="entry name" value="Znf_RING/FYVE/PHD"/>
</dbReference>
<comment type="function">
    <text evidence="4">E3 ubiquitin-protein ligase that mediates ubiquitination and subsequent proteasomal degradation of target proteins. E3 ubiquitin ligases accept ubiquitin from an E2 ubiquitin-conjugating enzyme in the form of a thioester and then directly transfers the ubiquitin to targeted substrates. It probably triggers the ubiquitin-mediated degradation of different substrates.</text>
</comment>
<evidence type="ECO:0000256" key="4">
    <source>
        <dbReference type="ARBA" id="ARBA00024004"/>
    </source>
</evidence>
<dbReference type="PANTHER" id="PTHR46632:SF16">
    <property type="entry name" value="E3 UBIQUITIN-PROTEIN LIGASE SINA-LIKE 10"/>
    <property type="match status" value="1"/>
</dbReference>
<evidence type="ECO:0000259" key="6">
    <source>
        <dbReference type="PROSITE" id="PS51081"/>
    </source>
</evidence>
<evidence type="ECO:0000313" key="7">
    <source>
        <dbReference type="EMBL" id="KAK1411939.1"/>
    </source>
</evidence>
<dbReference type="PROSITE" id="PS51081">
    <property type="entry name" value="ZF_SIAH"/>
    <property type="match status" value="1"/>
</dbReference>
<proteinExistence type="predicted"/>
<keyword evidence="2 5" id="KW-0863">Zinc-finger</keyword>
<gene>
    <name evidence="7" type="ORF">QVD17_32806</name>
</gene>
<dbReference type="EMBL" id="JAUHHV010000009">
    <property type="protein sequence ID" value="KAK1411939.1"/>
    <property type="molecule type" value="Genomic_DNA"/>
</dbReference>
<dbReference type="GO" id="GO:0008270">
    <property type="term" value="F:zinc ion binding"/>
    <property type="evidence" value="ECO:0007669"/>
    <property type="project" value="UniProtKB-KW"/>
</dbReference>
<evidence type="ECO:0000313" key="8">
    <source>
        <dbReference type="Proteomes" id="UP001229421"/>
    </source>
</evidence>
<evidence type="ECO:0000256" key="2">
    <source>
        <dbReference type="ARBA" id="ARBA00022771"/>
    </source>
</evidence>
<protein>
    <recommendedName>
        <fullName evidence="6">SIAH-type domain-containing protein</fullName>
    </recommendedName>
</protein>
<dbReference type="Gene3D" id="3.30.40.10">
    <property type="entry name" value="Zinc/RING finger domain, C3HC4 (zinc finger)"/>
    <property type="match status" value="1"/>
</dbReference>
<sequence>MAAEGNENKKKNVLSRIVSLMLRSMTGYKSKRQQPPLTTGLIPKAAITKDASRDVVLGAKRSISIDPDLLKSYSPTLCKYQCEKEGHLEMNLCGSCFNKQGLKTCQESNVCCKNQSLDDANLYLQCEKGQTDANKQSEEMCEVECKNKSLGCNKTLVNYNEKAHHEERCAHTQCFCPLWITCGFSDSSNKVYDHFKTHRVFDSSFTYAVPFFLWVGEGEKRMLLQEVNDGVIFILNNHGAQRVFSVDCIGPPTLNKAFTYSLSVKYQGTHWSLKSTPEVYSNRDQEDAAAAPKKPFLYLTNLDCIGPFPIQICIHRQQG</sequence>
<evidence type="ECO:0000256" key="3">
    <source>
        <dbReference type="ARBA" id="ARBA00022833"/>
    </source>
</evidence>
<keyword evidence="3" id="KW-0862">Zinc</keyword>
<organism evidence="7 8">
    <name type="scientific">Tagetes erecta</name>
    <name type="common">African marigold</name>
    <dbReference type="NCBI Taxonomy" id="13708"/>
    <lineage>
        <taxon>Eukaryota</taxon>
        <taxon>Viridiplantae</taxon>
        <taxon>Streptophyta</taxon>
        <taxon>Embryophyta</taxon>
        <taxon>Tracheophyta</taxon>
        <taxon>Spermatophyta</taxon>
        <taxon>Magnoliopsida</taxon>
        <taxon>eudicotyledons</taxon>
        <taxon>Gunneridae</taxon>
        <taxon>Pentapetalae</taxon>
        <taxon>asterids</taxon>
        <taxon>campanulids</taxon>
        <taxon>Asterales</taxon>
        <taxon>Asteraceae</taxon>
        <taxon>Asteroideae</taxon>
        <taxon>Heliantheae alliance</taxon>
        <taxon>Tageteae</taxon>
        <taxon>Tagetes</taxon>
    </lineage>
</organism>
<evidence type="ECO:0000256" key="5">
    <source>
        <dbReference type="PROSITE-ProRule" id="PRU00455"/>
    </source>
</evidence>
<accession>A0AAD8JW39</accession>
<keyword evidence="1" id="KW-0479">Metal-binding</keyword>
<keyword evidence="8" id="KW-1185">Reference proteome</keyword>
<feature type="domain" description="SIAH-type" evidence="6">
    <location>
        <begin position="140"/>
        <end position="200"/>
    </location>
</feature>
<dbReference type="InterPro" id="IPR044286">
    <property type="entry name" value="SINL_plant"/>
</dbReference>
<name>A0AAD8JW39_TARER</name>
<comment type="caution">
    <text evidence="7">The sequence shown here is derived from an EMBL/GenBank/DDBJ whole genome shotgun (WGS) entry which is preliminary data.</text>
</comment>
<dbReference type="SUPFAM" id="SSF49599">
    <property type="entry name" value="TRAF domain-like"/>
    <property type="match status" value="1"/>
</dbReference>
<reference evidence="7" key="1">
    <citation type="journal article" date="2023" name="bioRxiv">
        <title>Improved chromosome-level genome assembly for marigold (Tagetes erecta).</title>
        <authorList>
            <person name="Jiang F."/>
            <person name="Yuan L."/>
            <person name="Wang S."/>
            <person name="Wang H."/>
            <person name="Xu D."/>
            <person name="Wang A."/>
            <person name="Fan W."/>
        </authorList>
    </citation>
    <scope>NUCLEOTIDE SEQUENCE</scope>
    <source>
        <strain evidence="7">WSJ</strain>
        <tissue evidence="7">Leaf</tissue>
    </source>
</reference>
<dbReference type="InterPro" id="IPR013010">
    <property type="entry name" value="Znf_SIAH"/>
</dbReference>